<dbReference type="AlphaFoldDB" id="A0A1H5Y6F1"/>
<gene>
    <name evidence="3" type="ORF">SAMN05444390_1011631</name>
</gene>
<sequence>MEQDNLNERIWQVVAAIPKGKVATYGQVAALAGAPRHARYVGTVLKRLPAGSTLPWFRVLNARGELSFPKDSPAYQRQREALEAEGVEFIGARVSLVSFGV</sequence>
<dbReference type="RefSeq" id="WP_200826697.1">
    <property type="nucleotide sequence ID" value="NZ_FNVQ01000001.1"/>
</dbReference>
<dbReference type="PANTHER" id="PTHR42942">
    <property type="entry name" value="6-O-METHYLGUANINE DNA METHYLTRANSFERASE"/>
    <property type="match status" value="1"/>
</dbReference>
<dbReference type="CDD" id="cd06445">
    <property type="entry name" value="ATase"/>
    <property type="match status" value="1"/>
</dbReference>
<dbReference type="Proteomes" id="UP000236745">
    <property type="component" value="Unassembled WGS sequence"/>
</dbReference>
<reference evidence="3 4" key="1">
    <citation type="submission" date="2016-10" db="EMBL/GenBank/DDBJ databases">
        <authorList>
            <person name="de Groot N.N."/>
        </authorList>
    </citation>
    <scope>NUCLEOTIDE SEQUENCE [LARGE SCALE GENOMIC DNA]</scope>
    <source>
        <strain evidence="3 4">DSM 22012</strain>
    </source>
</reference>
<evidence type="ECO:0000313" key="3">
    <source>
        <dbReference type="EMBL" id="SEG19365.1"/>
    </source>
</evidence>
<dbReference type="Gene3D" id="1.10.10.10">
    <property type="entry name" value="Winged helix-like DNA-binding domain superfamily/Winged helix DNA-binding domain"/>
    <property type="match status" value="1"/>
</dbReference>
<name>A0A1H5Y6F1_9GAMM</name>
<dbReference type="PANTHER" id="PTHR42942:SF1">
    <property type="entry name" value="ALKYLTRANSFERASE-LIKE PROTEIN 1"/>
    <property type="match status" value="1"/>
</dbReference>
<dbReference type="InterPro" id="IPR036217">
    <property type="entry name" value="MethylDNA_cys_MeTrfase_DNAb"/>
</dbReference>
<evidence type="ECO:0000259" key="2">
    <source>
        <dbReference type="Pfam" id="PF01035"/>
    </source>
</evidence>
<evidence type="ECO:0000313" key="4">
    <source>
        <dbReference type="Proteomes" id="UP000236745"/>
    </source>
</evidence>
<dbReference type="InterPro" id="IPR052520">
    <property type="entry name" value="ATL_DNA_repair"/>
</dbReference>
<feature type="domain" description="Methylated-DNA-[protein]-cysteine S-methyltransferase DNA binding" evidence="2">
    <location>
        <begin position="6"/>
        <end position="87"/>
    </location>
</feature>
<dbReference type="GO" id="GO:0003824">
    <property type="term" value="F:catalytic activity"/>
    <property type="evidence" value="ECO:0007669"/>
    <property type="project" value="InterPro"/>
</dbReference>
<dbReference type="SUPFAM" id="SSF46767">
    <property type="entry name" value="Methylated DNA-protein cysteine methyltransferase, C-terminal domain"/>
    <property type="match status" value="1"/>
</dbReference>
<organism evidence="3 4">
    <name type="scientific">Marinobacterium lutimaris</name>
    <dbReference type="NCBI Taxonomy" id="568106"/>
    <lineage>
        <taxon>Bacteria</taxon>
        <taxon>Pseudomonadati</taxon>
        <taxon>Pseudomonadota</taxon>
        <taxon>Gammaproteobacteria</taxon>
        <taxon>Oceanospirillales</taxon>
        <taxon>Oceanospirillaceae</taxon>
        <taxon>Marinobacterium</taxon>
    </lineage>
</organism>
<accession>A0A1H5Y6F1</accession>
<keyword evidence="1" id="KW-0227">DNA damage</keyword>
<dbReference type="InterPro" id="IPR036388">
    <property type="entry name" value="WH-like_DNA-bd_sf"/>
</dbReference>
<keyword evidence="4" id="KW-1185">Reference proteome</keyword>
<evidence type="ECO:0000256" key="1">
    <source>
        <dbReference type="ARBA" id="ARBA00022763"/>
    </source>
</evidence>
<dbReference type="InterPro" id="IPR014048">
    <property type="entry name" value="MethylDNA_cys_MeTrfase_DNA-bd"/>
</dbReference>
<dbReference type="EMBL" id="FNVQ01000001">
    <property type="protein sequence ID" value="SEG19365.1"/>
    <property type="molecule type" value="Genomic_DNA"/>
</dbReference>
<protein>
    <submittedName>
        <fullName evidence="3">O(6)-alkylguanine repair protein YbaZ</fullName>
    </submittedName>
</protein>
<dbReference type="Pfam" id="PF01035">
    <property type="entry name" value="DNA_binding_1"/>
    <property type="match status" value="1"/>
</dbReference>
<proteinExistence type="predicted"/>
<dbReference type="GO" id="GO:0006281">
    <property type="term" value="P:DNA repair"/>
    <property type="evidence" value="ECO:0007669"/>
    <property type="project" value="InterPro"/>
</dbReference>